<dbReference type="RefSeq" id="WP_270521409.1">
    <property type="nucleotide sequence ID" value="NZ_JBBNGJ010000002.1"/>
</dbReference>
<reference evidence="1 2" key="1">
    <citation type="submission" date="2024-04" db="EMBL/GenBank/DDBJ databases">
        <title>Human intestinal bacterial collection.</title>
        <authorList>
            <person name="Pauvert C."/>
            <person name="Hitch T.C.A."/>
            <person name="Clavel T."/>
        </authorList>
    </citation>
    <scope>NUCLEOTIDE SEQUENCE [LARGE SCALE GENOMIC DNA]</scope>
    <source>
        <strain evidence="1 2">CLA-AA-H181</strain>
    </source>
</reference>
<evidence type="ECO:0008006" key="3">
    <source>
        <dbReference type="Google" id="ProtNLM"/>
    </source>
</evidence>
<evidence type="ECO:0000313" key="2">
    <source>
        <dbReference type="Proteomes" id="UP001494672"/>
    </source>
</evidence>
<protein>
    <recommendedName>
        <fullName evidence="3">PqqD family protein</fullName>
    </recommendedName>
</protein>
<gene>
    <name evidence="1" type="ORF">AAAU18_05040</name>
</gene>
<evidence type="ECO:0000313" key="1">
    <source>
        <dbReference type="EMBL" id="MEQ2592280.1"/>
    </source>
</evidence>
<accession>A0ABV1I7T2</accession>
<keyword evidence="2" id="KW-1185">Reference proteome</keyword>
<organism evidence="1 2">
    <name type="scientific">Coprococcus aceti</name>
    <dbReference type="NCBI Taxonomy" id="2981786"/>
    <lineage>
        <taxon>Bacteria</taxon>
        <taxon>Bacillati</taxon>
        <taxon>Bacillota</taxon>
        <taxon>Clostridia</taxon>
        <taxon>Lachnospirales</taxon>
        <taxon>Lachnospiraceae</taxon>
        <taxon>Coprococcus</taxon>
    </lineage>
</organism>
<dbReference type="EMBL" id="JBBNGJ010000002">
    <property type="protein sequence ID" value="MEQ2592280.1"/>
    <property type="molecule type" value="Genomic_DNA"/>
</dbReference>
<sequence length="74" mass="8281">MNGGRRICFTDSKGKALFSIPDGGIIRLFYGNGEDGFALCRYLDETHARIDGVDYLIREFAQRMERNGISYAAA</sequence>
<dbReference type="Proteomes" id="UP001494672">
    <property type="component" value="Unassembled WGS sequence"/>
</dbReference>
<comment type="caution">
    <text evidence="1">The sequence shown here is derived from an EMBL/GenBank/DDBJ whole genome shotgun (WGS) entry which is preliminary data.</text>
</comment>
<proteinExistence type="predicted"/>
<name>A0ABV1I7T2_9FIRM</name>